<dbReference type="Proteomes" id="UP000735302">
    <property type="component" value="Unassembled WGS sequence"/>
</dbReference>
<dbReference type="AlphaFoldDB" id="A0AAV4BTC1"/>
<reference evidence="1 2" key="1">
    <citation type="journal article" date="2021" name="Elife">
        <title>Chloroplast acquisition without the gene transfer in kleptoplastic sea slugs, Plakobranchus ocellatus.</title>
        <authorList>
            <person name="Maeda T."/>
            <person name="Takahashi S."/>
            <person name="Yoshida T."/>
            <person name="Shimamura S."/>
            <person name="Takaki Y."/>
            <person name="Nagai Y."/>
            <person name="Toyoda A."/>
            <person name="Suzuki Y."/>
            <person name="Arimoto A."/>
            <person name="Ishii H."/>
            <person name="Satoh N."/>
            <person name="Nishiyama T."/>
            <person name="Hasebe M."/>
            <person name="Maruyama T."/>
            <person name="Minagawa J."/>
            <person name="Obokata J."/>
            <person name="Shigenobu S."/>
        </authorList>
    </citation>
    <scope>NUCLEOTIDE SEQUENCE [LARGE SCALE GENOMIC DNA]</scope>
</reference>
<evidence type="ECO:0000313" key="1">
    <source>
        <dbReference type="EMBL" id="GFO21614.1"/>
    </source>
</evidence>
<evidence type="ECO:0000313" key="2">
    <source>
        <dbReference type="Proteomes" id="UP000735302"/>
    </source>
</evidence>
<dbReference type="EMBL" id="BLXT01005266">
    <property type="protein sequence ID" value="GFO21614.1"/>
    <property type="molecule type" value="Genomic_DNA"/>
</dbReference>
<gene>
    <name evidence="1" type="ORF">PoB_004811900</name>
</gene>
<keyword evidence="2" id="KW-1185">Reference proteome</keyword>
<accession>A0AAV4BTC1</accession>
<protein>
    <submittedName>
        <fullName evidence="1">Uncharacterized protein</fullName>
    </submittedName>
</protein>
<name>A0AAV4BTC1_9GAST</name>
<sequence length="114" mass="12681">MPQDAVELNGLLDKTAVTSSDIATHTQKHPALSQNLRLYKISRGRQNLGAGCTLTLRVLTWDSAGWKSASSIKLPLVLFNVRNRDSFVPVKGAAFTSSEFHQFMENNEFEDICK</sequence>
<proteinExistence type="predicted"/>
<organism evidence="1 2">
    <name type="scientific">Plakobranchus ocellatus</name>
    <dbReference type="NCBI Taxonomy" id="259542"/>
    <lineage>
        <taxon>Eukaryota</taxon>
        <taxon>Metazoa</taxon>
        <taxon>Spiralia</taxon>
        <taxon>Lophotrochozoa</taxon>
        <taxon>Mollusca</taxon>
        <taxon>Gastropoda</taxon>
        <taxon>Heterobranchia</taxon>
        <taxon>Euthyneura</taxon>
        <taxon>Panpulmonata</taxon>
        <taxon>Sacoglossa</taxon>
        <taxon>Placobranchoidea</taxon>
        <taxon>Plakobranchidae</taxon>
        <taxon>Plakobranchus</taxon>
    </lineage>
</organism>
<comment type="caution">
    <text evidence="1">The sequence shown here is derived from an EMBL/GenBank/DDBJ whole genome shotgun (WGS) entry which is preliminary data.</text>
</comment>